<evidence type="ECO:0000256" key="2">
    <source>
        <dbReference type="ARBA" id="ARBA00029460"/>
    </source>
</evidence>
<dbReference type="Proteomes" id="UP001418637">
    <property type="component" value="Unassembled WGS sequence"/>
</dbReference>
<keyword evidence="5" id="KW-0808">Transferase</keyword>
<reference evidence="5 6" key="1">
    <citation type="submission" date="2024-04" db="EMBL/GenBank/DDBJ databases">
        <title>A novel species isolated from cricket.</title>
        <authorList>
            <person name="Wang H.-C."/>
        </authorList>
    </citation>
    <scope>NUCLEOTIDE SEQUENCE [LARGE SCALE GENOMIC DNA]</scope>
    <source>
        <strain evidence="5 6">WL0021</strain>
    </source>
</reference>
<keyword evidence="1 3" id="KW-0694">RNA-binding</keyword>
<gene>
    <name evidence="5" type="ORF">WJT86_04155</name>
</gene>
<dbReference type="RefSeq" id="WP_346336303.1">
    <property type="nucleotide sequence ID" value="NZ_JBBYXI010000001.1"/>
</dbReference>
<comment type="caution">
    <text evidence="5">The sequence shown here is derived from an EMBL/GenBank/DDBJ whole genome shotgun (WGS) entry which is preliminary data.</text>
</comment>
<dbReference type="PROSITE" id="PS50889">
    <property type="entry name" value="S4"/>
    <property type="match status" value="1"/>
</dbReference>
<dbReference type="InterPro" id="IPR004538">
    <property type="entry name" value="Hemolysin_A/TlyA"/>
</dbReference>
<dbReference type="PIRSF" id="PIRSF005578">
    <property type="entry name" value="TlyA"/>
    <property type="match status" value="1"/>
</dbReference>
<dbReference type="SUPFAM" id="SSF55174">
    <property type="entry name" value="Alpha-L RNA-binding motif"/>
    <property type="match status" value="1"/>
</dbReference>
<dbReference type="InterPro" id="IPR002877">
    <property type="entry name" value="RNA_MeTrfase_FtsJ_dom"/>
</dbReference>
<keyword evidence="6" id="KW-1185">Reference proteome</keyword>
<dbReference type="Pfam" id="PF01479">
    <property type="entry name" value="S4"/>
    <property type="match status" value="1"/>
</dbReference>
<dbReference type="InterPro" id="IPR002942">
    <property type="entry name" value="S4_RNA-bd"/>
</dbReference>
<proteinExistence type="inferred from homology"/>
<dbReference type="InterPro" id="IPR036986">
    <property type="entry name" value="S4_RNA-bd_sf"/>
</dbReference>
<dbReference type="PANTHER" id="PTHR32319:SF0">
    <property type="entry name" value="BACTERIAL HEMOLYSIN-LIKE PROTEIN"/>
    <property type="match status" value="1"/>
</dbReference>
<dbReference type="InterPro" id="IPR047048">
    <property type="entry name" value="TlyA"/>
</dbReference>
<keyword evidence="5" id="KW-0489">Methyltransferase</keyword>
<dbReference type="EMBL" id="JBBYXI010000001">
    <property type="protein sequence ID" value="MEN3930254.1"/>
    <property type="molecule type" value="Genomic_DNA"/>
</dbReference>
<dbReference type="CDD" id="cd00165">
    <property type="entry name" value="S4"/>
    <property type="match status" value="1"/>
</dbReference>
<protein>
    <submittedName>
        <fullName evidence="5">TlyA family RNA methyltransferase</fullName>
    </submittedName>
</protein>
<dbReference type="SMART" id="SM00363">
    <property type="entry name" value="S4"/>
    <property type="match status" value="1"/>
</dbReference>
<evidence type="ECO:0000256" key="3">
    <source>
        <dbReference type="PROSITE-ProRule" id="PRU00182"/>
    </source>
</evidence>
<dbReference type="Pfam" id="PF01728">
    <property type="entry name" value="FtsJ"/>
    <property type="match status" value="1"/>
</dbReference>
<evidence type="ECO:0000313" key="5">
    <source>
        <dbReference type="EMBL" id="MEN3930254.1"/>
    </source>
</evidence>
<comment type="similarity">
    <text evidence="2">Belongs to the TlyA family.</text>
</comment>
<dbReference type="PANTHER" id="PTHR32319">
    <property type="entry name" value="BACTERIAL HEMOLYSIN-LIKE PROTEIN"/>
    <property type="match status" value="1"/>
</dbReference>
<accession>A0ABV0BH85</accession>
<evidence type="ECO:0000256" key="1">
    <source>
        <dbReference type="ARBA" id="ARBA00022884"/>
    </source>
</evidence>
<dbReference type="SUPFAM" id="SSF53335">
    <property type="entry name" value="S-adenosyl-L-methionine-dependent methyltransferases"/>
    <property type="match status" value="1"/>
</dbReference>
<name>A0ABV0BH85_9HYPH</name>
<feature type="domain" description="RNA-binding S4" evidence="4">
    <location>
        <begin position="5"/>
        <end position="69"/>
    </location>
</feature>
<dbReference type="InterPro" id="IPR029063">
    <property type="entry name" value="SAM-dependent_MTases_sf"/>
</dbReference>
<dbReference type="Gene3D" id="3.10.290.10">
    <property type="entry name" value="RNA-binding S4 domain"/>
    <property type="match status" value="1"/>
</dbReference>
<evidence type="ECO:0000259" key="4">
    <source>
        <dbReference type="SMART" id="SM00363"/>
    </source>
</evidence>
<dbReference type="GO" id="GO:0032259">
    <property type="term" value="P:methylation"/>
    <property type="evidence" value="ECO:0007669"/>
    <property type="project" value="UniProtKB-KW"/>
</dbReference>
<dbReference type="GO" id="GO:0008168">
    <property type="term" value="F:methyltransferase activity"/>
    <property type="evidence" value="ECO:0007669"/>
    <property type="project" value="UniProtKB-KW"/>
</dbReference>
<dbReference type="Gene3D" id="3.40.50.150">
    <property type="entry name" value="Vaccinia Virus protein VP39"/>
    <property type="match status" value="1"/>
</dbReference>
<organism evidence="5 6">
    <name type="scientific">Hohaiivirga grylli</name>
    <dbReference type="NCBI Taxonomy" id="3133970"/>
    <lineage>
        <taxon>Bacteria</taxon>
        <taxon>Pseudomonadati</taxon>
        <taxon>Pseudomonadota</taxon>
        <taxon>Alphaproteobacteria</taxon>
        <taxon>Hyphomicrobiales</taxon>
        <taxon>Methylobacteriaceae</taxon>
        <taxon>Hohaiivirga</taxon>
    </lineage>
</organism>
<dbReference type="CDD" id="cd02440">
    <property type="entry name" value="AdoMet_MTases"/>
    <property type="match status" value="1"/>
</dbReference>
<dbReference type="NCBIfam" id="TIGR00478">
    <property type="entry name" value="tly"/>
    <property type="match status" value="1"/>
</dbReference>
<sequence length="246" mass="26056">MIVRKRADVALVELGIFESRAKAQAAIAAGLVIVDGKPVKKPSEPIDMDAKITAQAAHPYVSRGGLKLKEALEVFKIDATDQVCIDIGASTGGFCQVLLEAGARRVYAVDVGHGQLHPTIANDHRIINLEGTDARKVDSTLVPEAIDLLVSDVSFISLKLVIPPVLPLLKAGAKLAVLVKPQFEAGRDHVKKGIVRDAAIHMAVCRDMEVFFTSLGLHVTGLVPSPIEGGDGNREFLLGAQVPVGA</sequence>
<evidence type="ECO:0000313" key="6">
    <source>
        <dbReference type="Proteomes" id="UP001418637"/>
    </source>
</evidence>